<dbReference type="SUPFAM" id="SSF53474">
    <property type="entry name" value="alpha/beta-Hydrolases"/>
    <property type="match status" value="1"/>
</dbReference>
<dbReference type="RefSeq" id="WP_135118985.1">
    <property type="nucleotide sequence ID" value="NZ_SPQZ01000001.1"/>
</dbReference>
<keyword evidence="2" id="KW-0378">Hydrolase</keyword>
<accession>A0A4Y9R6B0</accession>
<dbReference type="PANTHER" id="PTHR10655">
    <property type="entry name" value="LYSOPHOSPHOLIPASE-RELATED"/>
    <property type="match status" value="1"/>
</dbReference>
<protein>
    <submittedName>
        <fullName evidence="4">Phospholipase</fullName>
    </submittedName>
</protein>
<dbReference type="Gene3D" id="3.40.50.1820">
    <property type="entry name" value="alpha/beta hydrolase"/>
    <property type="match status" value="1"/>
</dbReference>
<organism evidence="4 5">
    <name type="scientific">Orlajensenia leifsoniae</name>
    <dbReference type="NCBI Taxonomy" id="2561933"/>
    <lineage>
        <taxon>Bacteria</taxon>
        <taxon>Bacillati</taxon>
        <taxon>Actinomycetota</taxon>
        <taxon>Actinomycetes</taxon>
        <taxon>Micrococcales</taxon>
        <taxon>Microbacteriaceae</taxon>
        <taxon>Orlajensenia</taxon>
    </lineage>
</organism>
<feature type="domain" description="Phospholipase/carboxylesterase/thioesterase" evidence="3">
    <location>
        <begin position="27"/>
        <end position="217"/>
    </location>
</feature>
<keyword evidence="5" id="KW-1185">Reference proteome</keyword>
<dbReference type="PANTHER" id="PTHR10655:SF17">
    <property type="entry name" value="LYSOPHOSPHOLIPASE-LIKE PROTEIN 1"/>
    <property type="match status" value="1"/>
</dbReference>
<evidence type="ECO:0000313" key="5">
    <source>
        <dbReference type="Proteomes" id="UP000298127"/>
    </source>
</evidence>
<dbReference type="InterPro" id="IPR050565">
    <property type="entry name" value="LYPA1-2/EST-like"/>
</dbReference>
<dbReference type="EMBL" id="SPQZ01000001">
    <property type="protein sequence ID" value="TFW00152.1"/>
    <property type="molecule type" value="Genomic_DNA"/>
</dbReference>
<dbReference type="InterPro" id="IPR003140">
    <property type="entry name" value="PLipase/COase/thioEstase"/>
</dbReference>
<evidence type="ECO:0000256" key="1">
    <source>
        <dbReference type="ARBA" id="ARBA00006499"/>
    </source>
</evidence>
<dbReference type="Proteomes" id="UP000298127">
    <property type="component" value="Unassembled WGS sequence"/>
</dbReference>
<dbReference type="AlphaFoldDB" id="A0A4Y9R6B0"/>
<evidence type="ECO:0000259" key="3">
    <source>
        <dbReference type="Pfam" id="PF02230"/>
    </source>
</evidence>
<gene>
    <name evidence="4" type="ORF">E4M00_02890</name>
</gene>
<dbReference type="GO" id="GO:0016787">
    <property type="term" value="F:hydrolase activity"/>
    <property type="evidence" value="ECO:0007669"/>
    <property type="project" value="UniProtKB-KW"/>
</dbReference>
<dbReference type="InterPro" id="IPR029058">
    <property type="entry name" value="AB_hydrolase_fold"/>
</dbReference>
<evidence type="ECO:0000313" key="4">
    <source>
        <dbReference type="EMBL" id="TFW00152.1"/>
    </source>
</evidence>
<evidence type="ECO:0000256" key="2">
    <source>
        <dbReference type="ARBA" id="ARBA00022801"/>
    </source>
</evidence>
<name>A0A4Y9R6B0_9MICO</name>
<reference evidence="4 5" key="1">
    <citation type="journal article" date="2018" name="J. Microbiol.">
        <title>Leifsonia flava sp. nov., a novel actinobacterium isolated from the rhizosphere of Aquilegia viridiflora.</title>
        <authorList>
            <person name="Cai Y."/>
            <person name="Tao W.Z."/>
            <person name="Ma Y.J."/>
            <person name="Cheng J."/>
            <person name="Zhang M.Y."/>
            <person name="Zhang Y.X."/>
        </authorList>
    </citation>
    <scope>NUCLEOTIDE SEQUENCE [LARGE SCALE GENOMIC DNA]</scope>
    <source>
        <strain evidence="4 5">SYP-B2174</strain>
    </source>
</reference>
<comment type="similarity">
    <text evidence="1">Belongs to the AB hydrolase superfamily. AB hydrolase 2 family.</text>
</comment>
<comment type="caution">
    <text evidence="4">The sequence shown here is derived from an EMBL/GenBank/DDBJ whole genome shotgun (WGS) entry which is preliminary data.</text>
</comment>
<dbReference type="Pfam" id="PF02230">
    <property type="entry name" value="Abhydrolase_2"/>
    <property type="match status" value="1"/>
</dbReference>
<proteinExistence type="inferred from homology"/>
<sequence length="221" mass="23477">MTEESAERGPLQVDDRAVLWSASTADRAGRPLLVLLHGYGSHEGDLFGLAPYLPLEPVLASLRAPIAMGPGNAWFPLHDSPSGFTSTPADITAATDALLTWIDDLEVAPSSVGLLGFSQGGAMALELLRARPGDFAYAAVLAGFVADLPNGNDAALAEVAPPVFWGRGTADAVIARDRIDRTQAWLPTHSTLTERIYEGLGHSVSEAELGDLTRFLREQYA</sequence>